<dbReference type="OrthoDB" id="10520123at2759"/>
<keyword evidence="1" id="KW-0732">Signal</keyword>
<evidence type="ECO:0000256" key="1">
    <source>
        <dbReference type="SAM" id="SignalP"/>
    </source>
</evidence>
<protein>
    <submittedName>
        <fullName evidence="2">6448_t:CDS:1</fullName>
    </submittedName>
</protein>
<comment type="caution">
    <text evidence="2">The sequence shown here is derived from an EMBL/GenBank/DDBJ whole genome shotgun (WGS) entry which is preliminary data.</text>
</comment>
<gene>
    <name evidence="2" type="ORF">DEBURN_LOCUS8037</name>
</gene>
<organism evidence="2 3">
    <name type="scientific">Diversispora eburnea</name>
    <dbReference type="NCBI Taxonomy" id="1213867"/>
    <lineage>
        <taxon>Eukaryota</taxon>
        <taxon>Fungi</taxon>
        <taxon>Fungi incertae sedis</taxon>
        <taxon>Mucoromycota</taxon>
        <taxon>Glomeromycotina</taxon>
        <taxon>Glomeromycetes</taxon>
        <taxon>Diversisporales</taxon>
        <taxon>Diversisporaceae</taxon>
        <taxon>Diversispora</taxon>
    </lineage>
</organism>
<sequence>MNSKFVVFLCTLFTVALFAEALILDKRDAEADANPNPYYFYYYKRDAEAEANPNAYYYYERDTEADAEFIHEIPQSPLDDS</sequence>
<name>A0A9N9BNV4_9GLOM</name>
<proteinExistence type="predicted"/>
<accession>A0A9N9BNV4</accession>
<dbReference type="Proteomes" id="UP000789706">
    <property type="component" value="Unassembled WGS sequence"/>
</dbReference>
<dbReference type="EMBL" id="CAJVPK010001089">
    <property type="protein sequence ID" value="CAG8570113.1"/>
    <property type="molecule type" value="Genomic_DNA"/>
</dbReference>
<feature type="chain" id="PRO_5040111625" evidence="1">
    <location>
        <begin position="22"/>
        <end position="81"/>
    </location>
</feature>
<evidence type="ECO:0000313" key="2">
    <source>
        <dbReference type="EMBL" id="CAG8570113.1"/>
    </source>
</evidence>
<evidence type="ECO:0000313" key="3">
    <source>
        <dbReference type="Proteomes" id="UP000789706"/>
    </source>
</evidence>
<dbReference type="AlphaFoldDB" id="A0A9N9BNV4"/>
<reference evidence="2" key="1">
    <citation type="submission" date="2021-06" db="EMBL/GenBank/DDBJ databases">
        <authorList>
            <person name="Kallberg Y."/>
            <person name="Tangrot J."/>
            <person name="Rosling A."/>
        </authorList>
    </citation>
    <scope>NUCLEOTIDE SEQUENCE</scope>
    <source>
        <strain evidence="2">AZ414A</strain>
    </source>
</reference>
<feature type="signal peptide" evidence="1">
    <location>
        <begin position="1"/>
        <end position="21"/>
    </location>
</feature>
<keyword evidence="3" id="KW-1185">Reference proteome</keyword>